<name>A0A498LZK6_LABRO</name>
<accession>A0A498LZK6</accession>
<feature type="compositionally biased region" description="Low complexity" evidence="1">
    <location>
        <begin position="100"/>
        <end position="109"/>
    </location>
</feature>
<dbReference type="Proteomes" id="UP000290572">
    <property type="component" value="Unassembled WGS sequence"/>
</dbReference>
<dbReference type="EMBL" id="QBIY01012951">
    <property type="protein sequence ID" value="RXN13700.1"/>
    <property type="molecule type" value="Genomic_DNA"/>
</dbReference>
<evidence type="ECO:0000313" key="2">
    <source>
        <dbReference type="EMBL" id="RXN13700.1"/>
    </source>
</evidence>
<protein>
    <submittedName>
        <fullName evidence="2">Uncharacterized protein</fullName>
    </submittedName>
</protein>
<sequence length="118" mass="13174">MSFSRYKVQIRWSFPTFSRRNIHRARRAGDASGREEIHTVKHEITGSSADPAVCDSHQKPESGVQARLRRLDAFPTISPFPSFQKKSSGREQDASAGLFSSSSRGRSGSHAAEDRRAR</sequence>
<feature type="region of interest" description="Disordered" evidence="1">
    <location>
        <begin position="25"/>
        <end position="64"/>
    </location>
</feature>
<evidence type="ECO:0000313" key="3">
    <source>
        <dbReference type="Proteomes" id="UP000290572"/>
    </source>
</evidence>
<gene>
    <name evidence="2" type="ORF">ROHU_028963</name>
</gene>
<evidence type="ECO:0000256" key="1">
    <source>
        <dbReference type="SAM" id="MobiDB-lite"/>
    </source>
</evidence>
<reference evidence="2 3" key="1">
    <citation type="submission" date="2018-03" db="EMBL/GenBank/DDBJ databases">
        <title>Draft genome sequence of Rohu Carp (Labeo rohita).</title>
        <authorList>
            <person name="Das P."/>
            <person name="Kushwaha B."/>
            <person name="Joshi C.G."/>
            <person name="Kumar D."/>
            <person name="Nagpure N.S."/>
            <person name="Sahoo L."/>
            <person name="Das S.P."/>
            <person name="Bit A."/>
            <person name="Patnaik S."/>
            <person name="Meher P.K."/>
            <person name="Jayasankar P."/>
            <person name="Koringa P.G."/>
            <person name="Patel N.V."/>
            <person name="Hinsu A.T."/>
            <person name="Kumar R."/>
            <person name="Pandey M."/>
            <person name="Agarwal S."/>
            <person name="Srivastava S."/>
            <person name="Singh M."/>
            <person name="Iquebal M.A."/>
            <person name="Jaiswal S."/>
            <person name="Angadi U.B."/>
            <person name="Kumar N."/>
            <person name="Raza M."/>
            <person name="Shah T.M."/>
            <person name="Rai A."/>
            <person name="Jena J.K."/>
        </authorList>
    </citation>
    <scope>NUCLEOTIDE SEQUENCE [LARGE SCALE GENOMIC DNA]</scope>
    <source>
        <strain evidence="2">DASCIFA01</strain>
        <tissue evidence="2">Testis</tissue>
    </source>
</reference>
<keyword evidence="3" id="KW-1185">Reference proteome</keyword>
<feature type="region of interest" description="Disordered" evidence="1">
    <location>
        <begin position="76"/>
        <end position="118"/>
    </location>
</feature>
<feature type="compositionally biased region" description="Basic and acidic residues" evidence="1">
    <location>
        <begin position="27"/>
        <end position="44"/>
    </location>
</feature>
<organism evidence="2 3">
    <name type="scientific">Labeo rohita</name>
    <name type="common">Indian major carp</name>
    <name type="synonym">Cyprinus rohita</name>
    <dbReference type="NCBI Taxonomy" id="84645"/>
    <lineage>
        <taxon>Eukaryota</taxon>
        <taxon>Metazoa</taxon>
        <taxon>Chordata</taxon>
        <taxon>Craniata</taxon>
        <taxon>Vertebrata</taxon>
        <taxon>Euteleostomi</taxon>
        <taxon>Actinopterygii</taxon>
        <taxon>Neopterygii</taxon>
        <taxon>Teleostei</taxon>
        <taxon>Ostariophysi</taxon>
        <taxon>Cypriniformes</taxon>
        <taxon>Cyprinidae</taxon>
        <taxon>Labeoninae</taxon>
        <taxon>Labeonini</taxon>
        <taxon>Labeo</taxon>
    </lineage>
</organism>
<comment type="caution">
    <text evidence="2">The sequence shown here is derived from an EMBL/GenBank/DDBJ whole genome shotgun (WGS) entry which is preliminary data.</text>
</comment>
<dbReference type="AlphaFoldDB" id="A0A498LZK6"/>
<proteinExistence type="predicted"/>